<name>A0A1J0GEX6_9CLOT</name>
<dbReference type="OrthoDB" id="9807041at2"/>
<dbReference type="KEGG" id="ceu:A7L45_05335"/>
<dbReference type="InterPro" id="IPR001087">
    <property type="entry name" value="GDSL"/>
</dbReference>
<accession>A0A1J0GEX6</accession>
<dbReference type="PANTHER" id="PTHR43695">
    <property type="entry name" value="PUTATIVE (AFU_ORTHOLOGUE AFUA_2G17250)-RELATED"/>
    <property type="match status" value="1"/>
</dbReference>
<evidence type="ECO:0000256" key="2">
    <source>
        <dbReference type="ARBA" id="ARBA00022801"/>
    </source>
</evidence>
<dbReference type="GO" id="GO:0016788">
    <property type="term" value="F:hydrolase activity, acting on ester bonds"/>
    <property type="evidence" value="ECO:0007669"/>
    <property type="project" value="InterPro"/>
</dbReference>
<comment type="similarity">
    <text evidence="1">Belongs to the 'GDSL' lipolytic enzyme family.</text>
</comment>
<proteinExistence type="inferred from homology"/>
<sequence>MSKKIKVFIVGDSTAAEKITEKRPETGWGEMIHLFFNGKVEFKNHAVNGRSSKSFIEEGRLKEISDAICSGDFMFIQFGHNDEKDDIERHTDPFTTYKDYISKYIEVAKSSGANPVLLTSIQRRVFNKNGTMPDTHGDYSIAMREVARQFNLPLIDMQEKSKNYFEIIGEEKAKEIFLWVDASESLNYPEGKKDNTHFCENGAKKMAELVVEGIIENNIEPLSRFVKG</sequence>
<dbReference type="Gene3D" id="3.40.50.1110">
    <property type="entry name" value="SGNH hydrolase"/>
    <property type="match status" value="1"/>
</dbReference>
<evidence type="ECO:0000313" key="3">
    <source>
        <dbReference type="EMBL" id="APC39528.1"/>
    </source>
</evidence>
<evidence type="ECO:0000256" key="1">
    <source>
        <dbReference type="ARBA" id="ARBA00008668"/>
    </source>
</evidence>
<protein>
    <submittedName>
        <fullName evidence="3">Rhamnogalacturonan acetylesterase</fullName>
    </submittedName>
</protein>
<organism evidence="3 4">
    <name type="scientific">Clostridium estertheticum subsp. estertheticum</name>
    <dbReference type="NCBI Taxonomy" id="1552"/>
    <lineage>
        <taxon>Bacteria</taxon>
        <taxon>Bacillati</taxon>
        <taxon>Bacillota</taxon>
        <taxon>Clostridia</taxon>
        <taxon>Eubacteriales</taxon>
        <taxon>Clostridiaceae</taxon>
        <taxon>Clostridium</taxon>
    </lineage>
</organism>
<dbReference type="AlphaFoldDB" id="A0A1J0GEX6"/>
<keyword evidence="4" id="KW-1185">Reference proteome</keyword>
<dbReference type="SUPFAM" id="SSF52266">
    <property type="entry name" value="SGNH hydrolase"/>
    <property type="match status" value="1"/>
</dbReference>
<dbReference type="RefSeq" id="WP_071611821.1">
    <property type="nucleotide sequence ID" value="NZ_CP015756.1"/>
</dbReference>
<dbReference type="PANTHER" id="PTHR43695:SF1">
    <property type="entry name" value="RHAMNOGALACTURONAN ACETYLESTERASE"/>
    <property type="match status" value="1"/>
</dbReference>
<dbReference type="InterPro" id="IPR037459">
    <property type="entry name" value="RhgT-like"/>
</dbReference>
<keyword evidence="2" id="KW-0378">Hydrolase</keyword>
<dbReference type="InterPro" id="IPR036514">
    <property type="entry name" value="SGNH_hydro_sf"/>
</dbReference>
<gene>
    <name evidence="3" type="ORF">A7L45_05335</name>
</gene>
<dbReference type="Pfam" id="PF00657">
    <property type="entry name" value="Lipase_GDSL"/>
    <property type="match status" value="1"/>
</dbReference>
<dbReference type="Proteomes" id="UP000182569">
    <property type="component" value="Chromosome"/>
</dbReference>
<dbReference type="STRING" id="1552.A7L45_05335"/>
<evidence type="ECO:0000313" key="4">
    <source>
        <dbReference type="Proteomes" id="UP000182569"/>
    </source>
</evidence>
<dbReference type="EMBL" id="CP015756">
    <property type="protein sequence ID" value="APC39528.1"/>
    <property type="molecule type" value="Genomic_DNA"/>
</dbReference>
<dbReference type="CDD" id="cd01821">
    <property type="entry name" value="Rhamnogalacturan_acetylesterase_like"/>
    <property type="match status" value="1"/>
</dbReference>
<reference evidence="4" key="1">
    <citation type="journal article" date="2016" name="Front. Microbiol.">
        <title>Complete Genome Sequence of Clostridium estertheticum DSM 8809, a Microbe Identified in Spoiled Vacuum Packed Beef.</title>
        <authorList>
            <person name="Yu Z."/>
            <person name="Gunn L."/>
            <person name="Brennan E."/>
            <person name="Reid R."/>
            <person name="Wall P.G."/>
            <person name="Gaora O.P."/>
            <person name="Hurley D."/>
            <person name="Bolton D."/>
            <person name="Fanning S."/>
        </authorList>
    </citation>
    <scope>NUCLEOTIDE SEQUENCE [LARGE SCALE GENOMIC DNA]</scope>
    <source>
        <strain evidence="4">DSM 8809</strain>
    </source>
</reference>